<evidence type="ECO:0000256" key="4">
    <source>
        <dbReference type="ARBA" id="ARBA00012041"/>
    </source>
</evidence>
<dbReference type="InterPro" id="IPR046342">
    <property type="entry name" value="CBS_dom_sf"/>
</dbReference>
<keyword evidence="14" id="KW-1185">Reference proteome</keyword>
<dbReference type="EMBL" id="KV744905">
    <property type="protein sequence ID" value="OCK81884.1"/>
    <property type="molecule type" value="Genomic_DNA"/>
</dbReference>
<dbReference type="OrthoDB" id="728at2759"/>
<sequence>MASSTTHPTLPPAMMSSILQQIGNTPLVRLNKIPQSLGIECQVFAKLEMFNAGGSVKDRVALKMVEGAEASGRIKPGDTLIEPTSGNTGIGLALVAAVKGYKTIITLPEKMSPEKVAVLRALNAEIIRTPTQAASDSPESHIGVARRLQKEIPNAHILDQYENPDNPLAHEFGTAEEIWTQTEGKITVLVAGAGTGGTITGIARGLRKHKKDVKIVAADPQGSVLAVPESLNVEHANEGYKVEGIGYDFVPGVLNQKLVDVWYKTDDRTAFQYARRLIAEEGILCGGSSGSAMEAMVRAVKEFGLGKNDVVVVVLPDSIRSYLSKFVDDDWLAANDLLPPTPPLTASSPIPRRHSTSQDDAFSGATIRTLRLKPVITIPASSSCADAIETMRDKGFDQLPVSSAHGSRLVGLVTLGNLLSWMGKGRAGPQTQVGEVMFDFGKLEPVVADLAELQITGEGKDGKGDAKKRDHGGRKGFIEITRDTPLSALSRFFEWNSAAIVTERAEGGALKAVAVVTKVDLLSWLVRQKKNGGA</sequence>
<dbReference type="Pfam" id="PF00571">
    <property type="entry name" value="CBS"/>
    <property type="match status" value="1"/>
</dbReference>
<dbReference type="InterPro" id="IPR000644">
    <property type="entry name" value="CBS_dom"/>
</dbReference>
<dbReference type="PROSITE" id="PS00901">
    <property type="entry name" value="CYS_SYNTHASE"/>
    <property type="match status" value="1"/>
</dbReference>
<dbReference type="InterPro" id="IPR005857">
    <property type="entry name" value="Cysta_beta_synth"/>
</dbReference>
<dbReference type="GO" id="GO:0005737">
    <property type="term" value="C:cytoplasm"/>
    <property type="evidence" value="ECO:0007669"/>
    <property type="project" value="InterPro"/>
</dbReference>
<gene>
    <name evidence="13" type="ORF">K432DRAFT_403385</name>
</gene>
<dbReference type="Pfam" id="PF00291">
    <property type="entry name" value="PALP"/>
    <property type="match status" value="1"/>
</dbReference>
<comment type="pathway">
    <text evidence="2">Amino-acid biosynthesis; L-cysteine biosynthesis; L-cysteine from L-homocysteine and L-serine: step 1/2.</text>
</comment>
<keyword evidence="5 11" id="KW-0663">Pyridoxal phosphate</keyword>
<evidence type="ECO:0000256" key="5">
    <source>
        <dbReference type="ARBA" id="ARBA00022898"/>
    </source>
</evidence>
<evidence type="ECO:0000256" key="8">
    <source>
        <dbReference type="ARBA" id="ARBA00026192"/>
    </source>
</evidence>
<dbReference type="InterPro" id="IPR001926">
    <property type="entry name" value="TrpB-like_PALP"/>
</dbReference>
<evidence type="ECO:0000256" key="9">
    <source>
        <dbReference type="ARBA" id="ARBA00047490"/>
    </source>
</evidence>
<evidence type="ECO:0000313" key="13">
    <source>
        <dbReference type="EMBL" id="OCK81884.1"/>
    </source>
</evidence>
<keyword evidence="7 11" id="KW-0456">Lyase</keyword>
<dbReference type="Proteomes" id="UP000250266">
    <property type="component" value="Unassembled WGS sequence"/>
</dbReference>
<comment type="catalytic activity">
    <reaction evidence="9 11">
        <text>L-homocysteine + L-serine = L,L-cystathionine + H2O</text>
        <dbReference type="Rhea" id="RHEA:10112"/>
        <dbReference type="ChEBI" id="CHEBI:15377"/>
        <dbReference type="ChEBI" id="CHEBI:33384"/>
        <dbReference type="ChEBI" id="CHEBI:58161"/>
        <dbReference type="ChEBI" id="CHEBI:58199"/>
        <dbReference type="EC" id="4.2.1.22"/>
    </reaction>
</comment>
<dbReference type="InterPro" id="IPR001216">
    <property type="entry name" value="P-phosphate_BS"/>
</dbReference>
<evidence type="ECO:0000256" key="11">
    <source>
        <dbReference type="RuleBase" id="RU361204"/>
    </source>
</evidence>
<keyword evidence="6 10" id="KW-0129">CBS domain</keyword>
<comment type="cofactor">
    <cofactor evidence="1 11">
        <name>pyridoxal 5'-phosphate</name>
        <dbReference type="ChEBI" id="CHEBI:597326"/>
    </cofactor>
</comment>
<dbReference type="Gene3D" id="3.40.50.1100">
    <property type="match status" value="2"/>
</dbReference>
<dbReference type="UniPathway" id="UPA00136">
    <property type="reaction ID" value="UER00201"/>
</dbReference>
<accession>A0A8E2JGM5</accession>
<dbReference type="InterPro" id="IPR036052">
    <property type="entry name" value="TrpB-like_PALP_sf"/>
</dbReference>
<dbReference type="PROSITE" id="PS51371">
    <property type="entry name" value="CBS"/>
    <property type="match status" value="1"/>
</dbReference>
<reference evidence="13 14" key="1">
    <citation type="journal article" date="2016" name="Nat. Commun.">
        <title>Ectomycorrhizal ecology is imprinted in the genome of the dominant symbiotic fungus Cenococcum geophilum.</title>
        <authorList>
            <consortium name="DOE Joint Genome Institute"/>
            <person name="Peter M."/>
            <person name="Kohler A."/>
            <person name="Ohm R.A."/>
            <person name="Kuo A."/>
            <person name="Krutzmann J."/>
            <person name="Morin E."/>
            <person name="Arend M."/>
            <person name="Barry K.W."/>
            <person name="Binder M."/>
            <person name="Choi C."/>
            <person name="Clum A."/>
            <person name="Copeland A."/>
            <person name="Grisel N."/>
            <person name="Haridas S."/>
            <person name="Kipfer T."/>
            <person name="LaButti K."/>
            <person name="Lindquist E."/>
            <person name="Lipzen A."/>
            <person name="Maire R."/>
            <person name="Meier B."/>
            <person name="Mihaltcheva S."/>
            <person name="Molinier V."/>
            <person name="Murat C."/>
            <person name="Poggeler S."/>
            <person name="Quandt C.A."/>
            <person name="Sperisen C."/>
            <person name="Tritt A."/>
            <person name="Tisserant E."/>
            <person name="Crous P.W."/>
            <person name="Henrissat B."/>
            <person name="Nehls U."/>
            <person name="Egli S."/>
            <person name="Spatafora J.W."/>
            <person name="Grigoriev I.V."/>
            <person name="Martin F.M."/>
        </authorList>
    </citation>
    <scope>NUCLEOTIDE SEQUENCE [LARGE SCALE GENOMIC DNA]</scope>
    <source>
        <strain evidence="13 14">CBS 459.81</strain>
    </source>
</reference>
<dbReference type="SUPFAM" id="SSF54631">
    <property type="entry name" value="CBS-domain pair"/>
    <property type="match status" value="1"/>
</dbReference>
<keyword evidence="11" id="KW-0198">Cysteine biosynthesis</keyword>
<evidence type="ECO:0000256" key="10">
    <source>
        <dbReference type="PROSITE-ProRule" id="PRU00703"/>
    </source>
</evidence>
<dbReference type="EC" id="4.2.1.22" evidence="4 11"/>
<dbReference type="FunFam" id="3.40.50.1100:FF:000118">
    <property type="entry name" value="Related to CYS4-cystathionine beta-synthase"/>
    <property type="match status" value="1"/>
</dbReference>
<dbReference type="GO" id="GO:0019343">
    <property type="term" value="P:cysteine biosynthetic process via cystathionine"/>
    <property type="evidence" value="ECO:0007669"/>
    <property type="project" value="UniProtKB-UniRule"/>
</dbReference>
<dbReference type="FunFam" id="3.40.50.1100:FF:000003">
    <property type="entry name" value="Cystathionine beta-synthase"/>
    <property type="match status" value="1"/>
</dbReference>
<dbReference type="NCBIfam" id="TIGR01137">
    <property type="entry name" value="cysta_beta"/>
    <property type="match status" value="1"/>
</dbReference>
<evidence type="ECO:0000256" key="2">
    <source>
        <dbReference type="ARBA" id="ARBA00005003"/>
    </source>
</evidence>
<evidence type="ECO:0000313" key="14">
    <source>
        <dbReference type="Proteomes" id="UP000250266"/>
    </source>
</evidence>
<proteinExistence type="inferred from homology"/>
<dbReference type="CDD" id="cd01561">
    <property type="entry name" value="CBS_like"/>
    <property type="match status" value="1"/>
</dbReference>
<comment type="similarity">
    <text evidence="3 11">Belongs to the cysteine synthase/cystathionine beta-synthase family.</text>
</comment>
<evidence type="ECO:0000256" key="3">
    <source>
        <dbReference type="ARBA" id="ARBA00007103"/>
    </source>
</evidence>
<evidence type="ECO:0000256" key="6">
    <source>
        <dbReference type="ARBA" id="ARBA00023122"/>
    </source>
</evidence>
<dbReference type="AlphaFoldDB" id="A0A8E2JGM5"/>
<evidence type="ECO:0000259" key="12">
    <source>
        <dbReference type="PROSITE" id="PS51371"/>
    </source>
</evidence>
<dbReference type="SUPFAM" id="SSF53686">
    <property type="entry name" value="Tryptophan synthase beta subunit-like PLP-dependent enzymes"/>
    <property type="match status" value="1"/>
</dbReference>
<organism evidence="13 14">
    <name type="scientific">Lepidopterella palustris CBS 459.81</name>
    <dbReference type="NCBI Taxonomy" id="1314670"/>
    <lineage>
        <taxon>Eukaryota</taxon>
        <taxon>Fungi</taxon>
        <taxon>Dikarya</taxon>
        <taxon>Ascomycota</taxon>
        <taxon>Pezizomycotina</taxon>
        <taxon>Dothideomycetes</taxon>
        <taxon>Pleosporomycetidae</taxon>
        <taxon>Mytilinidiales</taxon>
        <taxon>Argynnaceae</taxon>
        <taxon>Lepidopterella</taxon>
    </lineage>
</organism>
<dbReference type="InterPro" id="IPR050214">
    <property type="entry name" value="Cys_Synth/Cystath_Beta-Synth"/>
</dbReference>
<dbReference type="GO" id="GO:0004122">
    <property type="term" value="F:cystathionine beta-synthase activity"/>
    <property type="evidence" value="ECO:0007669"/>
    <property type="project" value="UniProtKB-UniRule"/>
</dbReference>
<name>A0A8E2JGM5_9PEZI</name>
<evidence type="ECO:0000256" key="7">
    <source>
        <dbReference type="ARBA" id="ARBA00023239"/>
    </source>
</evidence>
<protein>
    <recommendedName>
        <fullName evidence="8 11">Cystathionine beta-synthase</fullName>
        <ecNumber evidence="4 11">4.2.1.22</ecNumber>
    </recommendedName>
</protein>
<dbReference type="SMART" id="SM00116">
    <property type="entry name" value="CBS"/>
    <property type="match status" value="1"/>
</dbReference>
<dbReference type="Gene3D" id="3.10.580.10">
    <property type="entry name" value="CBS-domain"/>
    <property type="match status" value="1"/>
</dbReference>
<evidence type="ECO:0000256" key="1">
    <source>
        <dbReference type="ARBA" id="ARBA00001933"/>
    </source>
</evidence>
<dbReference type="PANTHER" id="PTHR10314">
    <property type="entry name" value="CYSTATHIONINE BETA-SYNTHASE"/>
    <property type="match status" value="1"/>
</dbReference>
<feature type="domain" description="CBS" evidence="12">
    <location>
        <begin position="371"/>
        <end position="428"/>
    </location>
</feature>
<keyword evidence="11" id="KW-0028">Amino-acid biosynthesis</keyword>
<dbReference type="GO" id="GO:0006535">
    <property type="term" value="P:cysteine biosynthetic process from serine"/>
    <property type="evidence" value="ECO:0007669"/>
    <property type="project" value="UniProtKB-UniRule"/>
</dbReference>